<accession>A0ABP6W2T2</accession>
<dbReference type="Proteomes" id="UP001500795">
    <property type="component" value="Unassembled WGS sequence"/>
</dbReference>
<organism evidence="1 2">
    <name type="scientific">Zobellella aerophila</name>
    <dbReference type="NCBI Taxonomy" id="870480"/>
    <lineage>
        <taxon>Bacteria</taxon>
        <taxon>Pseudomonadati</taxon>
        <taxon>Pseudomonadota</taxon>
        <taxon>Gammaproteobacteria</taxon>
        <taxon>Aeromonadales</taxon>
        <taxon>Aeromonadaceae</taxon>
        <taxon>Zobellella</taxon>
    </lineage>
</organism>
<keyword evidence="2" id="KW-1185">Reference proteome</keyword>
<protein>
    <submittedName>
        <fullName evidence="1">Uncharacterized protein</fullName>
    </submittedName>
</protein>
<dbReference type="EMBL" id="BAABCX010000003">
    <property type="protein sequence ID" value="GAA3543795.1"/>
    <property type="molecule type" value="Genomic_DNA"/>
</dbReference>
<proteinExistence type="predicted"/>
<name>A0ABP6W2T2_9GAMM</name>
<comment type="caution">
    <text evidence="1">The sequence shown here is derived from an EMBL/GenBank/DDBJ whole genome shotgun (WGS) entry which is preliminary data.</text>
</comment>
<evidence type="ECO:0000313" key="1">
    <source>
        <dbReference type="EMBL" id="GAA3543795.1"/>
    </source>
</evidence>
<evidence type="ECO:0000313" key="2">
    <source>
        <dbReference type="Proteomes" id="UP001500795"/>
    </source>
</evidence>
<reference evidence="2" key="1">
    <citation type="journal article" date="2019" name="Int. J. Syst. Evol. Microbiol.">
        <title>The Global Catalogue of Microorganisms (GCM) 10K type strain sequencing project: providing services to taxonomists for standard genome sequencing and annotation.</title>
        <authorList>
            <consortium name="The Broad Institute Genomics Platform"/>
            <consortium name="The Broad Institute Genome Sequencing Center for Infectious Disease"/>
            <person name="Wu L."/>
            <person name="Ma J."/>
        </authorList>
    </citation>
    <scope>NUCLEOTIDE SEQUENCE [LARGE SCALE GENOMIC DNA]</scope>
    <source>
        <strain evidence="2">JCM 17110</strain>
    </source>
</reference>
<sequence>MPPLNPIRMRLPVNDMFRSPSLNGAKDITTGEGGQVTYPGIAVVWQGIRRRVG</sequence>
<gene>
    <name evidence="1" type="ORF">GCM10022394_24760</name>
</gene>